<feature type="domain" description="Non-haem dioxygenase N-terminal" evidence="4">
    <location>
        <begin position="47"/>
        <end position="77"/>
    </location>
</feature>
<dbReference type="Gene3D" id="2.60.120.330">
    <property type="entry name" value="B-lactam Antibiotic, Isopenicillin N Synthase, Chain"/>
    <property type="match status" value="1"/>
</dbReference>
<dbReference type="HOGENOM" id="CLU_2561601_0_0_1"/>
<dbReference type="Pfam" id="PF14226">
    <property type="entry name" value="DIOX_N"/>
    <property type="match status" value="1"/>
</dbReference>
<reference evidence="6" key="2">
    <citation type="submission" date="2013-12" db="EMBL/GenBank/DDBJ databases">
        <authorList>
            <person name="Yu Y."/>
            <person name="Lee S."/>
            <person name="de Baynast K."/>
            <person name="Wissotski M."/>
            <person name="Liu L."/>
            <person name="Talag J."/>
            <person name="Goicoechea J."/>
            <person name="Angelova A."/>
            <person name="Jetty R."/>
            <person name="Kudrna D."/>
            <person name="Golser W."/>
            <person name="Rivera L."/>
            <person name="Zhang J."/>
            <person name="Wing R."/>
        </authorList>
    </citation>
    <scope>NUCLEOTIDE SEQUENCE</scope>
</reference>
<evidence type="ECO:0000259" key="4">
    <source>
        <dbReference type="Pfam" id="PF14226"/>
    </source>
</evidence>
<evidence type="ECO:0000256" key="1">
    <source>
        <dbReference type="ARBA" id="ARBA00022723"/>
    </source>
</evidence>
<dbReference type="STRING" id="77586.A0A0D9WMH9"/>
<dbReference type="Gramene" id="LPERR06G04580.1">
    <property type="protein sequence ID" value="LPERR06G04580.1"/>
    <property type="gene ID" value="LPERR06G04580"/>
</dbReference>
<dbReference type="SUPFAM" id="SSF51197">
    <property type="entry name" value="Clavaminate synthase-like"/>
    <property type="match status" value="1"/>
</dbReference>
<dbReference type="InterPro" id="IPR027443">
    <property type="entry name" value="IPNS-like_sf"/>
</dbReference>
<evidence type="ECO:0000313" key="6">
    <source>
        <dbReference type="Proteomes" id="UP000032180"/>
    </source>
</evidence>
<keyword evidence="2" id="KW-0560">Oxidoreductase</keyword>
<evidence type="ECO:0000313" key="5">
    <source>
        <dbReference type="EnsemblPlants" id="LPERR06G04580.1"/>
    </source>
</evidence>
<keyword evidence="6" id="KW-1185">Reference proteome</keyword>
<dbReference type="GO" id="GO:0046872">
    <property type="term" value="F:metal ion binding"/>
    <property type="evidence" value="ECO:0007669"/>
    <property type="project" value="UniProtKB-KW"/>
</dbReference>
<evidence type="ECO:0000256" key="2">
    <source>
        <dbReference type="ARBA" id="ARBA00023002"/>
    </source>
</evidence>
<organism evidence="5 6">
    <name type="scientific">Leersia perrieri</name>
    <dbReference type="NCBI Taxonomy" id="77586"/>
    <lineage>
        <taxon>Eukaryota</taxon>
        <taxon>Viridiplantae</taxon>
        <taxon>Streptophyta</taxon>
        <taxon>Embryophyta</taxon>
        <taxon>Tracheophyta</taxon>
        <taxon>Spermatophyta</taxon>
        <taxon>Magnoliopsida</taxon>
        <taxon>Liliopsida</taxon>
        <taxon>Poales</taxon>
        <taxon>Poaceae</taxon>
        <taxon>BOP clade</taxon>
        <taxon>Oryzoideae</taxon>
        <taxon>Oryzeae</taxon>
        <taxon>Oryzinae</taxon>
        <taxon>Leersia</taxon>
    </lineage>
</organism>
<dbReference type="EnsemblPlants" id="LPERR06G04580.1">
    <property type="protein sequence ID" value="LPERR06G04580.1"/>
    <property type="gene ID" value="LPERR06G04580"/>
</dbReference>
<evidence type="ECO:0000256" key="3">
    <source>
        <dbReference type="ARBA" id="ARBA00023004"/>
    </source>
</evidence>
<name>A0A0D9WMH9_9ORYZ</name>
<dbReference type="Proteomes" id="UP000032180">
    <property type="component" value="Chromosome 6"/>
</dbReference>
<accession>A0A0D9WMH9</accession>
<keyword evidence="1" id="KW-0479">Metal-binding</keyword>
<protein>
    <recommendedName>
        <fullName evidence="4">Non-haem dioxygenase N-terminal domain-containing protein</fullName>
    </recommendedName>
</protein>
<dbReference type="eggNOG" id="KOG0143">
    <property type="taxonomic scope" value="Eukaryota"/>
</dbReference>
<dbReference type="InterPro" id="IPR026992">
    <property type="entry name" value="DIOX_N"/>
</dbReference>
<reference evidence="5 6" key="1">
    <citation type="submission" date="2012-08" db="EMBL/GenBank/DDBJ databases">
        <title>Oryza genome evolution.</title>
        <authorList>
            <person name="Wing R.A."/>
        </authorList>
    </citation>
    <scope>NUCLEOTIDE SEQUENCE</scope>
</reference>
<sequence length="82" mass="9036">MADESWRLPNIVQELAAGVQEPPSRYLLREQDLVGGQLAGAELPEPIPTIDLRRLSGSDCADEAAKLRSALQNWGFFLSWGN</sequence>
<reference evidence="5" key="3">
    <citation type="submission" date="2015-04" db="UniProtKB">
        <authorList>
            <consortium name="EnsemblPlants"/>
        </authorList>
    </citation>
    <scope>IDENTIFICATION</scope>
</reference>
<dbReference type="GO" id="GO:0016491">
    <property type="term" value="F:oxidoreductase activity"/>
    <property type="evidence" value="ECO:0007669"/>
    <property type="project" value="UniProtKB-KW"/>
</dbReference>
<proteinExistence type="predicted"/>
<dbReference type="AlphaFoldDB" id="A0A0D9WMH9"/>
<keyword evidence="3" id="KW-0408">Iron</keyword>